<protein>
    <recommendedName>
        <fullName evidence="1">DUF6741 domain-containing protein</fullName>
    </recommendedName>
</protein>
<dbReference type="InterPro" id="IPR046629">
    <property type="entry name" value="DUF6741"/>
</dbReference>
<organism evidence="2 3">
    <name type="scientific">Crucibulum laeve</name>
    <dbReference type="NCBI Taxonomy" id="68775"/>
    <lineage>
        <taxon>Eukaryota</taxon>
        <taxon>Fungi</taxon>
        <taxon>Dikarya</taxon>
        <taxon>Basidiomycota</taxon>
        <taxon>Agaricomycotina</taxon>
        <taxon>Agaricomycetes</taxon>
        <taxon>Agaricomycetidae</taxon>
        <taxon>Agaricales</taxon>
        <taxon>Agaricineae</taxon>
        <taxon>Nidulariaceae</taxon>
        <taxon>Crucibulum</taxon>
    </lineage>
</organism>
<accession>A0A5C3MD16</accession>
<feature type="domain" description="DUF6741" evidence="1">
    <location>
        <begin position="115"/>
        <end position="242"/>
    </location>
</feature>
<dbReference type="Pfam" id="PF20526">
    <property type="entry name" value="DUF6741"/>
    <property type="match status" value="1"/>
</dbReference>
<dbReference type="Proteomes" id="UP000308652">
    <property type="component" value="Unassembled WGS sequence"/>
</dbReference>
<gene>
    <name evidence="2" type="ORF">BDQ12DRAFT_171521</name>
</gene>
<sequence length="244" mass="27592">MAFAPGFDSYDNYSHGPSLSRRSSMAYSGTPYGHQSVYGDSVMPPHDYPQPSYQIYGPPTSTAVVPMSHRLTGTAYDDDPYYDESMSGGHIAPMTPMIRPRQRRRSSVSFVSRPPPVDVYRRGSGVHIKFKRKGAFTAGIGLDEAQSRIRLSSNDSYTMHDLHADHRGRIMIRVRWAGYSSLTYEIPLEGYDGRVNLQTLARRVSRACVHYLQANVIPIVWNRVQLHHLEEVSYGVWQPMLSSH</sequence>
<evidence type="ECO:0000259" key="1">
    <source>
        <dbReference type="Pfam" id="PF20526"/>
    </source>
</evidence>
<name>A0A5C3MD16_9AGAR</name>
<dbReference type="EMBL" id="ML213591">
    <property type="protein sequence ID" value="TFK43274.1"/>
    <property type="molecule type" value="Genomic_DNA"/>
</dbReference>
<dbReference type="AlphaFoldDB" id="A0A5C3MD16"/>
<proteinExistence type="predicted"/>
<dbReference type="STRING" id="68775.A0A5C3MD16"/>
<evidence type="ECO:0000313" key="2">
    <source>
        <dbReference type="EMBL" id="TFK43274.1"/>
    </source>
</evidence>
<evidence type="ECO:0000313" key="3">
    <source>
        <dbReference type="Proteomes" id="UP000308652"/>
    </source>
</evidence>
<reference evidence="2 3" key="1">
    <citation type="journal article" date="2019" name="Nat. Ecol. Evol.">
        <title>Megaphylogeny resolves global patterns of mushroom evolution.</title>
        <authorList>
            <person name="Varga T."/>
            <person name="Krizsan K."/>
            <person name="Foldi C."/>
            <person name="Dima B."/>
            <person name="Sanchez-Garcia M."/>
            <person name="Sanchez-Ramirez S."/>
            <person name="Szollosi G.J."/>
            <person name="Szarkandi J.G."/>
            <person name="Papp V."/>
            <person name="Albert L."/>
            <person name="Andreopoulos W."/>
            <person name="Angelini C."/>
            <person name="Antonin V."/>
            <person name="Barry K.W."/>
            <person name="Bougher N.L."/>
            <person name="Buchanan P."/>
            <person name="Buyck B."/>
            <person name="Bense V."/>
            <person name="Catcheside P."/>
            <person name="Chovatia M."/>
            <person name="Cooper J."/>
            <person name="Damon W."/>
            <person name="Desjardin D."/>
            <person name="Finy P."/>
            <person name="Geml J."/>
            <person name="Haridas S."/>
            <person name="Hughes K."/>
            <person name="Justo A."/>
            <person name="Karasinski D."/>
            <person name="Kautmanova I."/>
            <person name="Kiss B."/>
            <person name="Kocsube S."/>
            <person name="Kotiranta H."/>
            <person name="LaButti K.M."/>
            <person name="Lechner B.E."/>
            <person name="Liimatainen K."/>
            <person name="Lipzen A."/>
            <person name="Lukacs Z."/>
            <person name="Mihaltcheva S."/>
            <person name="Morgado L.N."/>
            <person name="Niskanen T."/>
            <person name="Noordeloos M.E."/>
            <person name="Ohm R.A."/>
            <person name="Ortiz-Santana B."/>
            <person name="Ovrebo C."/>
            <person name="Racz N."/>
            <person name="Riley R."/>
            <person name="Savchenko A."/>
            <person name="Shiryaev A."/>
            <person name="Soop K."/>
            <person name="Spirin V."/>
            <person name="Szebenyi C."/>
            <person name="Tomsovsky M."/>
            <person name="Tulloss R.E."/>
            <person name="Uehling J."/>
            <person name="Grigoriev I.V."/>
            <person name="Vagvolgyi C."/>
            <person name="Papp T."/>
            <person name="Martin F.M."/>
            <person name="Miettinen O."/>
            <person name="Hibbett D.S."/>
            <person name="Nagy L.G."/>
        </authorList>
    </citation>
    <scope>NUCLEOTIDE SEQUENCE [LARGE SCALE GENOMIC DNA]</scope>
    <source>
        <strain evidence="2 3">CBS 166.37</strain>
    </source>
</reference>
<keyword evidence="3" id="KW-1185">Reference proteome</keyword>
<dbReference type="OrthoDB" id="10268011at2759"/>